<dbReference type="AlphaFoldDB" id="A0A9W7FDL5"/>
<dbReference type="GO" id="GO:0050660">
    <property type="term" value="F:flavin adenine dinucleotide binding"/>
    <property type="evidence" value="ECO:0007669"/>
    <property type="project" value="TreeGrafter"/>
</dbReference>
<feature type="chain" id="PRO_5040752817" description="FAD/NAD(P)-binding domain-containing protein" evidence="2">
    <location>
        <begin position="35"/>
        <end position="802"/>
    </location>
</feature>
<gene>
    <name evidence="3" type="ORF">TrLO_g9857</name>
</gene>
<evidence type="ECO:0000256" key="1">
    <source>
        <dbReference type="ARBA" id="ARBA00023002"/>
    </source>
</evidence>
<keyword evidence="1" id="KW-0560">Oxidoreductase</keyword>
<proteinExistence type="predicted"/>
<dbReference type="EMBL" id="BRXW01000148">
    <property type="protein sequence ID" value="GMI10312.1"/>
    <property type="molecule type" value="Genomic_DNA"/>
</dbReference>
<name>A0A9W7FDL5_9STRA</name>
<evidence type="ECO:0000256" key="2">
    <source>
        <dbReference type="SAM" id="SignalP"/>
    </source>
</evidence>
<dbReference type="Pfam" id="PF13738">
    <property type="entry name" value="Pyr_redox_3"/>
    <property type="match status" value="1"/>
</dbReference>
<dbReference type="PANTHER" id="PTHR43539:SF78">
    <property type="entry name" value="FLAVIN-CONTAINING MONOOXYGENASE"/>
    <property type="match status" value="1"/>
</dbReference>
<dbReference type="Proteomes" id="UP001165122">
    <property type="component" value="Unassembled WGS sequence"/>
</dbReference>
<dbReference type="GO" id="GO:0004497">
    <property type="term" value="F:monooxygenase activity"/>
    <property type="evidence" value="ECO:0007669"/>
    <property type="project" value="TreeGrafter"/>
</dbReference>
<accession>A0A9W7FDL5</accession>
<comment type="caution">
    <text evidence="3">The sequence shown here is derived from an EMBL/GenBank/DDBJ whole genome shotgun (WGS) entry which is preliminary data.</text>
</comment>
<protein>
    <recommendedName>
        <fullName evidence="5">FAD/NAD(P)-binding domain-containing protein</fullName>
    </recommendedName>
</protein>
<dbReference type="PANTHER" id="PTHR43539">
    <property type="entry name" value="FLAVIN-BINDING MONOOXYGENASE-LIKE PROTEIN (AFU_ORTHOLOGUE AFUA_4G09220)"/>
    <property type="match status" value="1"/>
</dbReference>
<evidence type="ECO:0000313" key="3">
    <source>
        <dbReference type="EMBL" id="GMI10312.1"/>
    </source>
</evidence>
<feature type="signal peptide" evidence="2">
    <location>
        <begin position="1"/>
        <end position="34"/>
    </location>
</feature>
<organism evidence="3 4">
    <name type="scientific">Triparma laevis f. longispina</name>
    <dbReference type="NCBI Taxonomy" id="1714387"/>
    <lineage>
        <taxon>Eukaryota</taxon>
        <taxon>Sar</taxon>
        <taxon>Stramenopiles</taxon>
        <taxon>Ochrophyta</taxon>
        <taxon>Bolidophyceae</taxon>
        <taxon>Parmales</taxon>
        <taxon>Triparmaceae</taxon>
        <taxon>Triparma</taxon>
    </lineage>
</organism>
<sequence length="802" mass="90109">MHTFYIWKTVASHAARSLTISLLLVLSSLPIIHAEWWPFSLGGEKVGGCSSHSSFPKEESVLIYDVVIVGCGAAGVQAALYAVDMNLTYVVLERSHHCGSFFDKYPRRGDLISFNKPNTPPPLDTWSEQQALDYKLKFDWHSMLKTNNDTALFPTYTNKFYPRAEVFTRYIDDVVSSNGLNVLFNASVNCISQMRTGSAWGDYRAIQVAGGRSFFAMSTLLATGLASRQPSNKNGEDLKFRFPNAQMYNYDDAPIDDCEAYTGKYVVVFGNGNAATELSTFIVEECAATRTWVIGKKVLTPSHMSHYVGNVRTHNMAVLESYQLKSLDVVTEESFTIALNHETLFDEEALHENAVYGAGDNIVVIYSGGFKTNDGIDINVDGNQSASIFKEEGLFRKRYLHLGSFNEITDSKGIYALGAISHGRDYKESSGGFVHGFRYTVETTMKFLKSILKEEPWPYKVFDDEVELEAYALARIQTSSALWHLQAFYGDVVIQPPGHPGVYLYIEQIPVSWELDVVSNNVLSDYHAKNKGAEVAFKGWTTTLENLLFKHFSEGEFLTDMDLRGDMGVLRNCKTPEPKITSVKEGGKTTINRQYFDGLSLIEKCLPTFFERFTILVDGVKAASSDLSMKLGPGQHVRIKDASTMRESEVSVPQTPTFGIGRMVLLFQYGDNFKGCEAVYDKSRAGEGFITPSVYLETDPRQTLWSGTRGGEGSENLKKWVGWDKVVEIEDLMARWRKPKVLPKIWERYFYAAKLGEMDVGSTYVGEFETQDNNTRTNFWLPELDSSSIRGAHFYKNEFGKF</sequence>
<evidence type="ECO:0000313" key="4">
    <source>
        <dbReference type="Proteomes" id="UP001165122"/>
    </source>
</evidence>
<dbReference type="SUPFAM" id="SSF51905">
    <property type="entry name" value="FAD/NAD(P)-binding domain"/>
    <property type="match status" value="1"/>
</dbReference>
<dbReference type="PRINTS" id="PR00368">
    <property type="entry name" value="FADPNR"/>
</dbReference>
<keyword evidence="2" id="KW-0732">Signal</keyword>
<evidence type="ECO:0008006" key="5">
    <source>
        <dbReference type="Google" id="ProtNLM"/>
    </source>
</evidence>
<dbReference type="Gene3D" id="3.50.50.60">
    <property type="entry name" value="FAD/NAD(P)-binding domain"/>
    <property type="match status" value="2"/>
</dbReference>
<keyword evidence="4" id="KW-1185">Reference proteome</keyword>
<dbReference type="InterPro" id="IPR050982">
    <property type="entry name" value="Auxin_biosynth/cation_transpt"/>
</dbReference>
<dbReference type="InterPro" id="IPR036188">
    <property type="entry name" value="FAD/NAD-bd_sf"/>
</dbReference>
<dbReference type="OrthoDB" id="186481at2759"/>
<dbReference type="PRINTS" id="PR00411">
    <property type="entry name" value="PNDRDTASEI"/>
</dbReference>
<reference evidence="4" key="1">
    <citation type="journal article" date="2023" name="Commun. Biol.">
        <title>Genome analysis of Parmales, the sister group of diatoms, reveals the evolutionary specialization of diatoms from phago-mixotrophs to photoautotrophs.</title>
        <authorList>
            <person name="Ban H."/>
            <person name="Sato S."/>
            <person name="Yoshikawa S."/>
            <person name="Yamada K."/>
            <person name="Nakamura Y."/>
            <person name="Ichinomiya M."/>
            <person name="Sato N."/>
            <person name="Blanc-Mathieu R."/>
            <person name="Endo H."/>
            <person name="Kuwata A."/>
            <person name="Ogata H."/>
        </authorList>
    </citation>
    <scope>NUCLEOTIDE SEQUENCE [LARGE SCALE GENOMIC DNA]</scope>
    <source>
        <strain evidence="4">NIES 3700</strain>
    </source>
</reference>